<dbReference type="Proteomes" id="UP001302316">
    <property type="component" value="Unassembled WGS sequence"/>
</dbReference>
<evidence type="ECO:0000256" key="2">
    <source>
        <dbReference type="SAM" id="SignalP"/>
    </source>
</evidence>
<feature type="chain" id="PRO_5042965125" evidence="2">
    <location>
        <begin position="27"/>
        <end position="133"/>
    </location>
</feature>
<keyword evidence="4" id="KW-1185">Reference proteome</keyword>
<dbReference type="EMBL" id="JAYGII010000059">
    <property type="protein sequence ID" value="MEA5446801.1"/>
    <property type="molecule type" value="Genomic_DNA"/>
</dbReference>
<sequence>MSIGLKTAMALVTAPILALGANQLTAQDVPHQFEAGEPAQASQVNENFEFLSDLMEQIEQDLLATSDQVDDQQDTLDEMSQRLEDLEVGTVRRRIDIPANAMRIFGDADPFTRGVRIPTSGGELRFSVPRPID</sequence>
<organism evidence="3 4">
    <name type="scientific">Natronospira elongata</name>
    <dbReference type="NCBI Taxonomy" id="3110268"/>
    <lineage>
        <taxon>Bacteria</taxon>
        <taxon>Pseudomonadati</taxon>
        <taxon>Pseudomonadota</taxon>
        <taxon>Gammaproteobacteria</taxon>
        <taxon>Natronospirales</taxon>
        <taxon>Natronospiraceae</taxon>
        <taxon>Natronospira</taxon>
    </lineage>
</organism>
<dbReference type="RefSeq" id="WP_346053343.1">
    <property type="nucleotide sequence ID" value="NZ_JAYGII010000059.1"/>
</dbReference>
<evidence type="ECO:0000313" key="4">
    <source>
        <dbReference type="Proteomes" id="UP001302316"/>
    </source>
</evidence>
<gene>
    <name evidence="3" type="ORF">VCB98_13320</name>
</gene>
<evidence type="ECO:0000256" key="1">
    <source>
        <dbReference type="SAM" id="Coils"/>
    </source>
</evidence>
<protein>
    <submittedName>
        <fullName evidence="3">Uncharacterized protein</fullName>
    </submittedName>
</protein>
<evidence type="ECO:0000313" key="3">
    <source>
        <dbReference type="EMBL" id="MEA5446801.1"/>
    </source>
</evidence>
<accession>A0AAP6MNJ0</accession>
<proteinExistence type="predicted"/>
<keyword evidence="2" id="KW-0732">Signal</keyword>
<feature type="signal peptide" evidence="2">
    <location>
        <begin position="1"/>
        <end position="26"/>
    </location>
</feature>
<reference evidence="3 4" key="1">
    <citation type="submission" date="2023-12" db="EMBL/GenBank/DDBJ databases">
        <title>Whole-genome sequencing of halo(alkali)philic microorganisms from hypersaline lakes.</title>
        <authorList>
            <person name="Sorokin D.Y."/>
            <person name="Merkel A.Y."/>
            <person name="Messina E."/>
            <person name="Yakimov M."/>
        </authorList>
    </citation>
    <scope>NUCLEOTIDE SEQUENCE [LARGE SCALE GENOMIC DNA]</scope>
    <source>
        <strain evidence="3 4">AB-CW1</strain>
    </source>
</reference>
<dbReference type="AlphaFoldDB" id="A0AAP6MNJ0"/>
<comment type="caution">
    <text evidence="3">The sequence shown here is derived from an EMBL/GenBank/DDBJ whole genome shotgun (WGS) entry which is preliminary data.</text>
</comment>
<keyword evidence="1" id="KW-0175">Coiled coil</keyword>
<feature type="coiled-coil region" evidence="1">
    <location>
        <begin position="41"/>
        <end position="89"/>
    </location>
</feature>
<name>A0AAP6MNJ0_9GAMM</name>